<dbReference type="eggNOG" id="ENOG5030XTZ">
    <property type="taxonomic scope" value="Bacteria"/>
</dbReference>
<dbReference type="PaxDb" id="435590-BVU_3417"/>
<evidence type="ECO:0000313" key="2">
    <source>
        <dbReference type="Proteomes" id="UP000002861"/>
    </source>
</evidence>
<dbReference type="KEGG" id="bvu:BVU_3417"/>
<evidence type="ECO:0000313" key="1">
    <source>
        <dbReference type="EMBL" id="ABR41043.1"/>
    </source>
</evidence>
<dbReference type="Proteomes" id="UP000002861">
    <property type="component" value="Chromosome"/>
</dbReference>
<sequence length="177" mass="19850">MHHPVCSVSATPSKARLIGFGYKWKLQSIATVRNSRLSLFSTQLFLTVSMRLGSWSSNGDLLDGSTERRLTLAEVEPSNGFGGWLTDVGRHFRLIVLHAMPEVTTFWEDAPSGLLRVCDTKQSPADWLLLRVETPVRCHRENLQGSTSLHFVGSHNGNGFRECASSRRSECWVTRTF</sequence>
<protein>
    <submittedName>
        <fullName evidence="1">Uncharacterized protein</fullName>
    </submittedName>
</protein>
<proteinExistence type="predicted"/>
<accession>A6L5S9</accession>
<organism evidence="1 2">
    <name type="scientific">Phocaeicola vulgatus (strain ATCC 8482 / DSM 1447 / JCM 5826 / CCUG 4940 / NBRC 14291 / NCTC 11154)</name>
    <name type="common">Bacteroides vulgatus</name>
    <dbReference type="NCBI Taxonomy" id="435590"/>
    <lineage>
        <taxon>Bacteria</taxon>
        <taxon>Pseudomonadati</taxon>
        <taxon>Bacteroidota</taxon>
        <taxon>Bacteroidia</taxon>
        <taxon>Bacteroidales</taxon>
        <taxon>Bacteroidaceae</taxon>
        <taxon>Phocaeicola</taxon>
    </lineage>
</organism>
<dbReference type="HOGENOM" id="CLU_1515002_0_0_10"/>
<reference evidence="1 2" key="1">
    <citation type="journal article" date="2007" name="PLoS Biol.">
        <title>Evolution of symbiotic bacteria in the distal human intestine.</title>
        <authorList>
            <person name="Xu J."/>
            <person name="Mahowald M.A."/>
            <person name="Ley R.E."/>
            <person name="Lozupone C.A."/>
            <person name="Hamady M."/>
            <person name="Martens E.C."/>
            <person name="Henrissat B."/>
            <person name="Coutinho P.M."/>
            <person name="Minx P."/>
            <person name="Latreille P."/>
            <person name="Cordum H."/>
            <person name="Van Brunt A."/>
            <person name="Kim K."/>
            <person name="Fulton R.S."/>
            <person name="Fulton L.A."/>
            <person name="Clifton S.W."/>
            <person name="Wilson R.K."/>
            <person name="Knight R.D."/>
            <person name="Gordon J.I."/>
        </authorList>
    </citation>
    <scope>NUCLEOTIDE SEQUENCE [LARGE SCALE GENOMIC DNA]</scope>
    <source>
        <strain evidence="2">ATCC 8482 / DSM 1447 / JCM 5826 / CCUG 4940 / NBRC 14291 / NCTC 11154</strain>
    </source>
</reference>
<gene>
    <name evidence="1" type="ordered locus">BVU_3417</name>
</gene>
<name>A6L5S9_PHOV8</name>
<dbReference type="AlphaFoldDB" id="A6L5S9"/>
<dbReference type="EMBL" id="CP000139">
    <property type="protein sequence ID" value="ABR41043.1"/>
    <property type="molecule type" value="Genomic_DNA"/>
</dbReference>